<dbReference type="AlphaFoldDB" id="A0A978W4J4"/>
<gene>
    <name evidence="1" type="ORF">FEM48_Zijuj01G0247600</name>
</gene>
<sequence>MLVVMIRRRVGGERWNRVLRRFQGLIRDLVKHGIVLAAMVCGDLKYDSKRAFAVDGVVNAAYDVIGQSILLLRNAWPKTLQVLWVFRNEGLILAARFGLSAFSQWQRLRLPIYGLQVQPALEEALDLPLSKAIF</sequence>
<protein>
    <submittedName>
        <fullName evidence="1">Uncharacterized protein</fullName>
    </submittedName>
</protein>
<evidence type="ECO:0000313" key="2">
    <source>
        <dbReference type="Proteomes" id="UP000813462"/>
    </source>
</evidence>
<accession>A0A978W4J4</accession>
<comment type="caution">
    <text evidence="1">The sequence shown here is derived from an EMBL/GenBank/DDBJ whole genome shotgun (WGS) entry which is preliminary data.</text>
</comment>
<reference evidence="1" key="1">
    <citation type="journal article" date="2021" name="Front. Plant Sci.">
        <title>Chromosome-Scale Genome Assembly for Chinese Sour Jujube and Insights Into Its Genome Evolution and Domestication Signature.</title>
        <authorList>
            <person name="Shen L.-Y."/>
            <person name="Luo H."/>
            <person name="Wang X.-L."/>
            <person name="Wang X.-M."/>
            <person name="Qiu X.-J."/>
            <person name="Liu H."/>
            <person name="Zhou S.-S."/>
            <person name="Jia K.-H."/>
            <person name="Nie S."/>
            <person name="Bao Y.-T."/>
            <person name="Zhang R.-G."/>
            <person name="Yun Q.-Z."/>
            <person name="Chai Y.-H."/>
            <person name="Lu J.-Y."/>
            <person name="Li Y."/>
            <person name="Zhao S.-W."/>
            <person name="Mao J.-F."/>
            <person name="Jia S.-G."/>
            <person name="Mao Y.-M."/>
        </authorList>
    </citation>
    <scope>NUCLEOTIDE SEQUENCE</scope>
    <source>
        <strain evidence="1">AT0</strain>
        <tissue evidence="1">Leaf</tissue>
    </source>
</reference>
<evidence type="ECO:0000313" key="1">
    <source>
        <dbReference type="EMBL" id="KAH7546878.1"/>
    </source>
</evidence>
<proteinExistence type="predicted"/>
<dbReference type="EMBL" id="JAEACU010000001">
    <property type="protein sequence ID" value="KAH7546878.1"/>
    <property type="molecule type" value="Genomic_DNA"/>
</dbReference>
<organism evidence="1 2">
    <name type="scientific">Ziziphus jujuba var. spinosa</name>
    <dbReference type="NCBI Taxonomy" id="714518"/>
    <lineage>
        <taxon>Eukaryota</taxon>
        <taxon>Viridiplantae</taxon>
        <taxon>Streptophyta</taxon>
        <taxon>Embryophyta</taxon>
        <taxon>Tracheophyta</taxon>
        <taxon>Spermatophyta</taxon>
        <taxon>Magnoliopsida</taxon>
        <taxon>eudicotyledons</taxon>
        <taxon>Gunneridae</taxon>
        <taxon>Pentapetalae</taxon>
        <taxon>rosids</taxon>
        <taxon>fabids</taxon>
        <taxon>Rosales</taxon>
        <taxon>Rhamnaceae</taxon>
        <taxon>Paliureae</taxon>
        <taxon>Ziziphus</taxon>
    </lineage>
</organism>
<dbReference type="Proteomes" id="UP000813462">
    <property type="component" value="Unassembled WGS sequence"/>
</dbReference>
<name>A0A978W4J4_ZIZJJ</name>